<dbReference type="RefSeq" id="WP_186887751.1">
    <property type="nucleotide sequence ID" value="NZ_JACONZ010000002.1"/>
</dbReference>
<dbReference type="Pfam" id="PF00294">
    <property type="entry name" value="PfkB"/>
    <property type="match status" value="1"/>
</dbReference>
<feature type="domain" description="Carbohydrate kinase PfkB" evidence="3">
    <location>
        <begin position="20"/>
        <end position="277"/>
    </location>
</feature>
<gene>
    <name evidence="4" type="ORF">H8S23_07720</name>
</gene>
<name>A0A923I9P6_9FIRM</name>
<dbReference type="PANTHER" id="PTHR10584:SF167">
    <property type="entry name" value="PFKB DOMAIN PROTEIN"/>
    <property type="match status" value="1"/>
</dbReference>
<accession>A0A923I9P6</accession>
<organism evidence="4 5">
    <name type="scientific">Anaerofilum hominis</name>
    <dbReference type="NCBI Taxonomy" id="2763016"/>
    <lineage>
        <taxon>Bacteria</taxon>
        <taxon>Bacillati</taxon>
        <taxon>Bacillota</taxon>
        <taxon>Clostridia</taxon>
        <taxon>Eubacteriales</taxon>
        <taxon>Oscillospiraceae</taxon>
        <taxon>Anaerofilum</taxon>
    </lineage>
</organism>
<comment type="caution">
    <text evidence="4">The sequence shown here is derived from an EMBL/GenBank/DDBJ whole genome shotgun (WGS) entry which is preliminary data.</text>
</comment>
<keyword evidence="5" id="KW-1185">Reference proteome</keyword>
<protein>
    <submittedName>
        <fullName evidence="4">Carbohydrate kinase family protein</fullName>
    </submittedName>
</protein>
<dbReference type="InterPro" id="IPR011611">
    <property type="entry name" value="PfkB_dom"/>
</dbReference>
<sequence length="303" mass="33720">MDYIAAGNVMSDIIEQEDGTRSAMHLGGPALFALAGIRLWTDSVKLCSGVGADFEEIYGPWMRANGIPDDAVSVRADHTSLHILRYLENGKYGHQSIYGAQNLGYLKTRPEDLEAALDHTKGIYMAQNTDRVYWRKLSRLKEKHGFKFMLELEYNNGWEDVREICRLVDYFSCNLNEASLLLGIPREREEDIIAQLLQLPVEHIFFRVGSRGSYALYGNTATFVPAVDIGEPVDPTGCGNCSTGSAMYAYTAGFDPIMTAIMANIAAAHNVLQYGPYPHFTEQTRRDALALAQKLRAGYPPLP</sequence>
<evidence type="ECO:0000256" key="1">
    <source>
        <dbReference type="ARBA" id="ARBA00022679"/>
    </source>
</evidence>
<dbReference type="Gene3D" id="3.40.1190.20">
    <property type="match status" value="1"/>
</dbReference>
<keyword evidence="1" id="KW-0808">Transferase</keyword>
<evidence type="ECO:0000256" key="2">
    <source>
        <dbReference type="ARBA" id="ARBA00022777"/>
    </source>
</evidence>
<evidence type="ECO:0000313" key="4">
    <source>
        <dbReference type="EMBL" id="MBC5581396.1"/>
    </source>
</evidence>
<evidence type="ECO:0000259" key="3">
    <source>
        <dbReference type="Pfam" id="PF00294"/>
    </source>
</evidence>
<dbReference type="SUPFAM" id="SSF53613">
    <property type="entry name" value="Ribokinase-like"/>
    <property type="match status" value="1"/>
</dbReference>
<dbReference type="InterPro" id="IPR029056">
    <property type="entry name" value="Ribokinase-like"/>
</dbReference>
<dbReference type="GO" id="GO:0016301">
    <property type="term" value="F:kinase activity"/>
    <property type="evidence" value="ECO:0007669"/>
    <property type="project" value="UniProtKB-KW"/>
</dbReference>
<proteinExistence type="predicted"/>
<dbReference type="EMBL" id="JACONZ010000002">
    <property type="protein sequence ID" value="MBC5581396.1"/>
    <property type="molecule type" value="Genomic_DNA"/>
</dbReference>
<dbReference type="Proteomes" id="UP000659630">
    <property type="component" value="Unassembled WGS sequence"/>
</dbReference>
<dbReference type="AlphaFoldDB" id="A0A923I9P6"/>
<keyword evidence="2 4" id="KW-0418">Kinase</keyword>
<reference evidence="4" key="1">
    <citation type="submission" date="2020-08" db="EMBL/GenBank/DDBJ databases">
        <title>Genome public.</title>
        <authorList>
            <person name="Liu C."/>
            <person name="Sun Q."/>
        </authorList>
    </citation>
    <scope>NUCLEOTIDE SEQUENCE</scope>
    <source>
        <strain evidence="4">BX8</strain>
    </source>
</reference>
<evidence type="ECO:0000313" key="5">
    <source>
        <dbReference type="Proteomes" id="UP000659630"/>
    </source>
</evidence>
<dbReference type="PANTHER" id="PTHR10584">
    <property type="entry name" value="SUGAR KINASE"/>
    <property type="match status" value="1"/>
</dbReference>